<evidence type="ECO:0000259" key="1">
    <source>
        <dbReference type="PROSITE" id="PS51140"/>
    </source>
</evidence>
<dbReference type="EnsemblPlants" id="Kaladp0029s0068.1.v1.1">
    <property type="protein sequence ID" value="Kaladp0029s0068.1.v1.1"/>
    <property type="gene ID" value="Kaladp0029s0068.v1.1"/>
</dbReference>
<evidence type="ECO:0000313" key="2">
    <source>
        <dbReference type="EnsemblPlants" id="Kaladp0029s0068.1.v1.1"/>
    </source>
</evidence>
<proteinExistence type="predicted"/>
<dbReference type="GO" id="GO:0043130">
    <property type="term" value="F:ubiquitin binding"/>
    <property type="evidence" value="ECO:0007669"/>
    <property type="project" value="InterPro"/>
</dbReference>
<keyword evidence="3" id="KW-1185">Reference proteome</keyword>
<feature type="domain" description="CUE" evidence="1">
    <location>
        <begin position="82"/>
        <end position="125"/>
    </location>
</feature>
<dbReference type="OMA" id="NIKHPEA"/>
<dbReference type="PANTHER" id="PTHR37252:SF3">
    <property type="entry name" value="POLYADENYLATE-BINDING PROTEIN-INTERACTING PROTEIN 6"/>
    <property type="match status" value="1"/>
</dbReference>
<dbReference type="InterPro" id="IPR041806">
    <property type="entry name" value="CID5/6/7_CUE"/>
</dbReference>
<reference evidence="2" key="1">
    <citation type="submission" date="2021-01" db="UniProtKB">
        <authorList>
            <consortium name="EnsemblPlants"/>
        </authorList>
    </citation>
    <scope>IDENTIFICATION</scope>
</reference>
<dbReference type="Proteomes" id="UP000594263">
    <property type="component" value="Unplaced"/>
</dbReference>
<dbReference type="CDD" id="cd14371">
    <property type="entry name" value="CUE_CID7_like"/>
    <property type="match status" value="1"/>
</dbReference>
<dbReference type="PROSITE" id="PS51140">
    <property type="entry name" value="CUE"/>
    <property type="match status" value="1"/>
</dbReference>
<dbReference type="InterPro" id="IPR038981">
    <property type="entry name" value="CID5/CID6"/>
</dbReference>
<sequence length="179" mass="19110">MSPGPSKLNPYAAAYVPIAKRRDDASNLAHVDSDSSKAFAGSSSQNATEFVSEEKGHILSSFLDYSSQEYSQVAGGHADGGQLEMDLAYLQTLFPSISEQSLSDVYFVNDCDLDAAYDMLSQLEHFESNLTQTLPDSLDIGDVSEPQILPEFANLKLKEVAGVASGASATSPGLPQPQK</sequence>
<dbReference type="AlphaFoldDB" id="A0A7N0T9Y4"/>
<protein>
    <recommendedName>
        <fullName evidence="1">CUE domain-containing protein</fullName>
    </recommendedName>
</protein>
<organism evidence="2 3">
    <name type="scientific">Kalanchoe fedtschenkoi</name>
    <name type="common">Lavender scallops</name>
    <name type="synonym">South American air plant</name>
    <dbReference type="NCBI Taxonomy" id="63787"/>
    <lineage>
        <taxon>Eukaryota</taxon>
        <taxon>Viridiplantae</taxon>
        <taxon>Streptophyta</taxon>
        <taxon>Embryophyta</taxon>
        <taxon>Tracheophyta</taxon>
        <taxon>Spermatophyta</taxon>
        <taxon>Magnoliopsida</taxon>
        <taxon>eudicotyledons</taxon>
        <taxon>Gunneridae</taxon>
        <taxon>Pentapetalae</taxon>
        <taxon>Saxifragales</taxon>
        <taxon>Crassulaceae</taxon>
        <taxon>Kalanchoe</taxon>
    </lineage>
</organism>
<accession>A0A7N0T9Y4</accession>
<dbReference type="PANTHER" id="PTHR37252">
    <property type="entry name" value="POLYADENYLATE-BINDING PROTEIN-INTERACTING PROTEIN 6"/>
    <property type="match status" value="1"/>
</dbReference>
<name>A0A7N0T9Y4_KALFE</name>
<evidence type="ECO:0000313" key="3">
    <source>
        <dbReference type="Proteomes" id="UP000594263"/>
    </source>
</evidence>
<dbReference type="InterPro" id="IPR003892">
    <property type="entry name" value="CUE"/>
</dbReference>
<dbReference type="Gramene" id="Kaladp0029s0068.1.v1.1">
    <property type="protein sequence ID" value="Kaladp0029s0068.1.v1.1"/>
    <property type="gene ID" value="Kaladp0029s0068.v1.1"/>
</dbReference>